<evidence type="ECO:0000256" key="1">
    <source>
        <dbReference type="SAM" id="MobiDB-lite"/>
    </source>
</evidence>
<gene>
    <name evidence="2" type="ORF">OEA41_000022</name>
</gene>
<dbReference type="AlphaFoldDB" id="A0AAD9ZF75"/>
<evidence type="ECO:0000313" key="3">
    <source>
        <dbReference type="Proteomes" id="UP001276659"/>
    </source>
</evidence>
<comment type="caution">
    <text evidence="2">The sequence shown here is derived from an EMBL/GenBank/DDBJ whole genome shotgun (WGS) entry which is preliminary data.</text>
</comment>
<accession>A0AAD9ZF75</accession>
<sequence>MRTDILFIIEYKAPHKLTKDVLRADLRAIDIPKEAINRPTIPTDLQEKFNYNADRLVAAVATQPYSYMLKSSVEYSYIITREAMLLSFCLIARSTRRNELYRNTSINKAQTWSEDWEEILRNIPREDRKLNPPHSAFKARRYSIAERSRYYLRKKKPMSYRSGCSLENKPIDDGRDDPAGDSGNGPESINTPSKRRSANQSQEGNRGRGTRDSASTGNQRRQYYTQGCLLGLVGRSALDGDCPYTHLLSKQQFGAMVQRQFPITLNLNCTDLKSQGSRGALFRIILASHGYTFVGKGTRDVFVPEREHERRMYDPGVSR</sequence>
<reference evidence="2" key="1">
    <citation type="submission" date="2022-11" db="EMBL/GenBank/DDBJ databases">
        <title>Chromosomal genome sequence assembly and mating type (MAT) locus characterization of the leprose asexual lichenized fungus Lepraria neglecta (Nyl.) Erichsen.</title>
        <authorList>
            <person name="Allen J.L."/>
            <person name="Pfeffer B."/>
        </authorList>
    </citation>
    <scope>NUCLEOTIDE SEQUENCE</scope>
    <source>
        <strain evidence="2">Allen 5258</strain>
    </source>
</reference>
<feature type="compositionally biased region" description="Polar residues" evidence="1">
    <location>
        <begin position="185"/>
        <end position="204"/>
    </location>
</feature>
<feature type="region of interest" description="Disordered" evidence="1">
    <location>
        <begin position="161"/>
        <end position="219"/>
    </location>
</feature>
<proteinExistence type="predicted"/>
<dbReference type="EMBL" id="JASNWA010000003">
    <property type="protein sequence ID" value="KAK3177890.1"/>
    <property type="molecule type" value="Genomic_DNA"/>
</dbReference>
<name>A0AAD9ZF75_9LECA</name>
<protein>
    <submittedName>
        <fullName evidence="2">Uncharacterized protein</fullName>
    </submittedName>
</protein>
<keyword evidence="3" id="KW-1185">Reference proteome</keyword>
<organism evidence="2 3">
    <name type="scientific">Lepraria neglecta</name>
    <dbReference type="NCBI Taxonomy" id="209136"/>
    <lineage>
        <taxon>Eukaryota</taxon>
        <taxon>Fungi</taxon>
        <taxon>Dikarya</taxon>
        <taxon>Ascomycota</taxon>
        <taxon>Pezizomycotina</taxon>
        <taxon>Lecanoromycetes</taxon>
        <taxon>OSLEUM clade</taxon>
        <taxon>Lecanoromycetidae</taxon>
        <taxon>Lecanorales</taxon>
        <taxon>Lecanorineae</taxon>
        <taxon>Stereocaulaceae</taxon>
        <taxon>Lepraria</taxon>
    </lineage>
</organism>
<evidence type="ECO:0000313" key="2">
    <source>
        <dbReference type="EMBL" id="KAK3177890.1"/>
    </source>
</evidence>
<dbReference type="Proteomes" id="UP001276659">
    <property type="component" value="Unassembled WGS sequence"/>
</dbReference>
<feature type="compositionally biased region" description="Basic and acidic residues" evidence="1">
    <location>
        <begin position="169"/>
        <end position="178"/>
    </location>
</feature>